<name>A0ABW1R8U3_9LACO</name>
<organism evidence="1 2">
    <name type="scientific">Lactiplantibacillus dongliensis</name>
    <dbReference type="NCBI Taxonomy" id="2559919"/>
    <lineage>
        <taxon>Bacteria</taxon>
        <taxon>Bacillati</taxon>
        <taxon>Bacillota</taxon>
        <taxon>Bacilli</taxon>
        <taxon>Lactobacillales</taxon>
        <taxon>Lactobacillaceae</taxon>
        <taxon>Lactiplantibacillus</taxon>
    </lineage>
</organism>
<dbReference type="PANTHER" id="PTHR48098">
    <property type="entry name" value="ENTEROCHELIN ESTERASE-RELATED"/>
    <property type="match status" value="1"/>
</dbReference>
<dbReference type="PANTHER" id="PTHR48098:SF1">
    <property type="entry name" value="DIACYLGLYCEROL ACYLTRANSFERASE_MYCOLYLTRANSFERASE AG85A"/>
    <property type="match status" value="1"/>
</dbReference>
<proteinExistence type="predicted"/>
<dbReference type="InterPro" id="IPR029058">
    <property type="entry name" value="AB_hydrolase_fold"/>
</dbReference>
<comment type="caution">
    <text evidence="1">The sequence shown here is derived from an EMBL/GenBank/DDBJ whole genome shotgun (WGS) entry which is preliminary data.</text>
</comment>
<reference evidence="2" key="1">
    <citation type="journal article" date="2019" name="Int. J. Syst. Evol. Microbiol.">
        <title>The Global Catalogue of Microorganisms (GCM) 10K type strain sequencing project: providing services to taxonomists for standard genome sequencing and annotation.</title>
        <authorList>
            <consortium name="The Broad Institute Genomics Platform"/>
            <consortium name="The Broad Institute Genome Sequencing Center for Infectious Disease"/>
            <person name="Wu L."/>
            <person name="Ma J."/>
        </authorList>
    </citation>
    <scope>NUCLEOTIDE SEQUENCE [LARGE SCALE GENOMIC DNA]</scope>
    <source>
        <strain evidence="2">CCM 8932</strain>
    </source>
</reference>
<dbReference type="Pfam" id="PF00756">
    <property type="entry name" value="Esterase"/>
    <property type="match status" value="1"/>
</dbReference>
<dbReference type="InterPro" id="IPR050583">
    <property type="entry name" value="Mycobacterial_A85_antigen"/>
</dbReference>
<gene>
    <name evidence="1" type="ORF">ACFP3T_09365</name>
</gene>
<keyword evidence="1" id="KW-0378">Hydrolase</keyword>
<evidence type="ECO:0000313" key="2">
    <source>
        <dbReference type="Proteomes" id="UP001596253"/>
    </source>
</evidence>
<dbReference type="RefSeq" id="WP_137639544.1">
    <property type="nucleotide sequence ID" value="NZ_BJDK01000007.1"/>
</dbReference>
<dbReference type="EMBL" id="JBHSSD010000040">
    <property type="protein sequence ID" value="MFC6164875.1"/>
    <property type="molecule type" value="Genomic_DNA"/>
</dbReference>
<protein>
    <submittedName>
        <fullName evidence="1">Alpha/beta hydrolase</fullName>
    </submittedName>
</protein>
<dbReference type="Gene3D" id="3.40.50.1820">
    <property type="entry name" value="alpha/beta hydrolase"/>
    <property type="match status" value="1"/>
</dbReference>
<dbReference type="Proteomes" id="UP001596253">
    <property type="component" value="Unassembled WGS sequence"/>
</dbReference>
<dbReference type="SUPFAM" id="SSF53474">
    <property type="entry name" value="alpha/beta-Hydrolases"/>
    <property type="match status" value="1"/>
</dbReference>
<keyword evidence="2" id="KW-1185">Reference proteome</keyword>
<accession>A0ABW1R8U3</accession>
<dbReference type="InterPro" id="IPR000801">
    <property type="entry name" value="Esterase-like"/>
</dbReference>
<evidence type="ECO:0000313" key="1">
    <source>
        <dbReference type="EMBL" id="MFC6164875.1"/>
    </source>
</evidence>
<dbReference type="GO" id="GO:0016787">
    <property type="term" value="F:hydrolase activity"/>
    <property type="evidence" value="ECO:0007669"/>
    <property type="project" value="UniProtKB-KW"/>
</dbReference>
<sequence>MSIHSNNFFSNVLRRQVTVNVILPEPTGPTGGVLSAYAQGPQLLPTIWLLHGLGGDATTWLRRTAIEQLATQYRVAVVMPQTERGFYTDMVHGPHYWSFLTQELPARMQYIFPLATDRARNYVMGNSMGGYAALRWALSEPKRFAAVAALSPVADLARFRTEQAAIMPDMDLAFDPQQLDDSSVSLTHLLAHYQPVTPGLRVLATTGSADILRSMDLALRPQLAAQFGTDFTWQEQVGHHDWSLWNQQLPAAMHWLMKGSWQVV</sequence>